<feature type="transmembrane region" description="Helical" evidence="1">
    <location>
        <begin position="76"/>
        <end position="94"/>
    </location>
</feature>
<dbReference type="OrthoDB" id="1453741at2"/>
<sequence>MNLLIIKFFNLLLSGLMAGTLFGIWIGYNPKHLSAETYVEQLQSSINALNTLMPILGLITIILTLTAAFMQKQNQAVFLTLLISASLLIAGGLITKFGNQPINTIVMTWDKHHVPDNWMLLRDKWWYLHTIRMLTTVISFCLIIASNIKRI</sequence>
<proteinExistence type="predicted"/>
<gene>
    <name evidence="2" type="ORF">FA047_09430</name>
</gene>
<keyword evidence="1" id="KW-1133">Transmembrane helix</keyword>
<protein>
    <submittedName>
        <fullName evidence="2">DUF1772 domain-containing protein</fullName>
    </submittedName>
</protein>
<reference evidence="2 3" key="1">
    <citation type="submission" date="2019-04" db="EMBL/GenBank/DDBJ databases">
        <title>Pedobacter sp. RP-3-15 sp. nov., isolated from Arctic soil.</title>
        <authorList>
            <person name="Dahal R.H."/>
            <person name="Kim D.-U."/>
        </authorList>
    </citation>
    <scope>NUCLEOTIDE SEQUENCE [LARGE SCALE GENOMIC DNA]</scope>
    <source>
        <strain evidence="2 3">RP-3-15</strain>
    </source>
</reference>
<dbReference type="Proteomes" id="UP000307244">
    <property type="component" value="Unassembled WGS sequence"/>
</dbReference>
<dbReference type="AlphaFoldDB" id="A0A4U1CJ40"/>
<dbReference type="Pfam" id="PF08592">
    <property type="entry name" value="Anthrone_oxy"/>
    <property type="match status" value="1"/>
</dbReference>
<dbReference type="RefSeq" id="WP_136835764.1">
    <property type="nucleotide sequence ID" value="NZ_SWBQ01000002.1"/>
</dbReference>
<dbReference type="InterPro" id="IPR013901">
    <property type="entry name" value="Anthrone_oxy"/>
</dbReference>
<keyword evidence="1" id="KW-0472">Membrane</keyword>
<accession>A0A4U1CJ40</accession>
<evidence type="ECO:0000256" key="1">
    <source>
        <dbReference type="SAM" id="Phobius"/>
    </source>
</evidence>
<organism evidence="2 3">
    <name type="scientific">Pedobacter frigoris</name>
    <dbReference type="NCBI Taxonomy" id="2571272"/>
    <lineage>
        <taxon>Bacteria</taxon>
        <taxon>Pseudomonadati</taxon>
        <taxon>Bacteroidota</taxon>
        <taxon>Sphingobacteriia</taxon>
        <taxon>Sphingobacteriales</taxon>
        <taxon>Sphingobacteriaceae</taxon>
        <taxon>Pedobacter</taxon>
    </lineage>
</organism>
<name>A0A4U1CJ40_9SPHI</name>
<feature type="transmembrane region" description="Helical" evidence="1">
    <location>
        <begin position="48"/>
        <end position="69"/>
    </location>
</feature>
<feature type="transmembrane region" description="Helical" evidence="1">
    <location>
        <begin position="9"/>
        <end position="28"/>
    </location>
</feature>
<dbReference type="EMBL" id="SWBQ01000002">
    <property type="protein sequence ID" value="TKC07457.1"/>
    <property type="molecule type" value="Genomic_DNA"/>
</dbReference>
<keyword evidence="3" id="KW-1185">Reference proteome</keyword>
<keyword evidence="1" id="KW-0812">Transmembrane</keyword>
<evidence type="ECO:0000313" key="2">
    <source>
        <dbReference type="EMBL" id="TKC07457.1"/>
    </source>
</evidence>
<evidence type="ECO:0000313" key="3">
    <source>
        <dbReference type="Proteomes" id="UP000307244"/>
    </source>
</evidence>
<comment type="caution">
    <text evidence="2">The sequence shown here is derived from an EMBL/GenBank/DDBJ whole genome shotgun (WGS) entry which is preliminary data.</text>
</comment>
<feature type="transmembrane region" description="Helical" evidence="1">
    <location>
        <begin position="125"/>
        <end position="145"/>
    </location>
</feature>